<proteinExistence type="predicted"/>
<dbReference type="Proteomes" id="UP000298663">
    <property type="component" value="Unassembled WGS sequence"/>
</dbReference>
<accession>A0A4U5N1S2</accession>
<feature type="domain" description="JAB1/MPN/MOV34 metalloenzyme" evidence="1">
    <location>
        <begin position="6"/>
        <end position="110"/>
    </location>
</feature>
<gene>
    <name evidence="2" type="ORF">L596_017472</name>
</gene>
<dbReference type="STRING" id="34508.A0A4U5N1S2"/>
<dbReference type="GO" id="GO:0003743">
    <property type="term" value="F:translation initiation factor activity"/>
    <property type="evidence" value="ECO:0007669"/>
    <property type="project" value="TreeGrafter"/>
</dbReference>
<dbReference type="PANTHER" id="PTHR10540">
    <property type="entry name" value="EUKARYOTIC TRANSLATION INITIATION FACTOR 3 SUBUNIT F-RELATED"/>
    <property type="match status" value="1"/>
</dbReference>
<dbReference type="Pfam" id="PF01398">
    <property type="entry name" value="JAB"/>
    <property type="match status" value="1"/>
</dbReference>
<dbReference type="PANTHER" id="PTHR10540:SF6">
    <property type="entry name" value="EUKARYOTIC TRANSLATION INITIATION FACTOR 3 SUBUNIT F"/>
    <property type="match status" value="1"/>
</dbReference>
<keyword evidence="3" id="KW-1185">Reference proteome</keyword>
<dbReference type="AlphaFoldDB" id="A0A4U5N1S2"/>
<dbReference type="Gene3D" id="3.40.140.10">
    <property type="entry name" value="Cytidine Deaminase, domain 2"/>
    <property type="match status" value="1"/>
</dbReference>
<evidence type="ECO:0000259" key="1">
    <source>
        <dbReference type="Pfam" id="PF01398"/>
    </source>
</evidence>
<dbReference type="GO" id="GO:0008237">
    <property type="term" value="F:metallopeptidase activity"/>
    <property type="evidence" value="ECO:0007669"/>
    <property type="project" value="InterPro"/>
</dbReference>
<protein>
    <recommendedName>
        <fullName evidence="1">JAB1/MPN/MOV34 metalloenzyme domain-containing protein</fullName>
    </recommendedName>
</protein>
<comment type="caution">
    <text evidence="2">The sequence shown here is derived from an EMBL/GenBank/DDBJ whole genome shotgun (WGS) entry which is preliminary data.</text>
</comment>
<evidence type="ECO:0000313" key="3">
    <source>
        <dbReference type="Proteomes" id="UP000298663"/>
    </source>
</evidence>
<name>A0A4U5N1S2_STECR</name>
<dbReference type="EMBL" id="AZBU02000005">
    <property type="protein sequence ID" value="TKR76317.1"/>
    <property type="molecule type" value="Genomic_DNA"/>
</dbReference>
<evidence type="ECO:0000313" key="2">
    <source>
        <dbReference type="EMBL" id="TKR76317.1"/>
    </source>
</evidence>
<reference evidence="2 3" key="1">
    <citation type="journal article" date="2015" name="Genome Biol.">
        <title>Comparative genomics of Steinernema reveals deeply conserved gene regulatory networks.</title>
        <authorList>
            <person name="Dillman A.R."/>
            <person name="Macchietto M."/>
            <person name="Porter C.F."/>
            <person name="Rogers A."/>
            <person name="Williams B."/>
            <person name="Antoshechkin I."/>
            <person name="Lee M.M."/>
            <person name="Goodwin Z."/>
            <person name="Lu X."/>
            <person name="Lewis E.E."/>
            <person name="Goodrich-Blair H."/>
            <person name="Stock S.P."/>
            <person name="Adams B.J."/>
            <person name="Sternberg P.W."/>
            <person name="Mortazavi A."/>
        </authorList>
    </citation>
    <scope>NUCLEOTIDE SEQUENCE [LARGE SCALE GENOMIC DNA]</scope>
    <source>
        <strain evidence="2 3">ALL</strain>
    </source>
</reference>
<dbReference type="InterPro" id="IPR000555">
    <property type="entry name" value="JAMM/MPN+_dom"/>
</dbReference>
<dbReference type="GO" id="GO:0031369">
    <property type="term" value="F:translation initiation factor binding"/>
    <property type="evidence" value="ECO:0007669"/>
    <property type="project" value="TreeGrafter"/>
</dbReference>
<dbReference type="GO" id="GO:0071541">
    <property type="term" value="C:eukaryotic translation initiation factor 3 complex, eIF3m"/>
    <property type="evidence" value="ECO:0007669"/>
    <property type="project" value="TreeGrafter"/>
</dbReference>
<organism evidence="2 3">
    <name type="scientific">Steinernema carpocapsae</name>
    <name type="common">Entomopathogenic nematode</name>
    <dbReference type="NCBI Taxonomy" id="34508"/>
    <lineage>
        <taxon>Eukaryota</taxon>
        <taxon>Metazoa</taxon>
        <taxon>Ecdysozoa</taxon>
        <taxon>Nematoda</taxon>
        <taxon>Chromadorea</taxon>
        <taxon>Rhabditida</taxon>
        <taxon>Tylenchina</taxon>
        <taxon>Panagrolaimomorpha</taxon>
        <taxon>Strongyloidoidea</taxon>
        <taxon>Steinernematidae</taxon>
        <taxon>Steinernema</taxon>
    </lineage>
</organism>
<sequence length="311" mass="35647">MEKVVVKVSPNVYMGIVDAFDHRKHNKGKNNCAMGTLMGRYEQNGVRVTNCFVVPADLTVPQLDHRVNSGLVDTHMKCYNSEFVVGWFMIKPGKISTSDETIGTFQEYYRAFADQIKHFRNQPPIVFLGFDIGFEDKKEPEMLIKAYTDIPRPPPNDEASSDSDEDVEMEFQELAIHLETTDAEAAALTVVMKGLDSKQREVHLEEQTEEVAKKDFLAQLDQMHEWMTTLKQFVDKEMQKPETERDEELGRRCAKILRTATTELSANKRAYLVKTSLRDLMVAGYLSDVTHKYVEMMDGLMDTMPLDEEEE</sequence>
<reference evidence="2 3" key="2">
    <citation type="journal article" date="2019" name="G3 (Bethesda)">
        <title>Hybrid Assembly of the Genome of the Entomopathogenic Nematode Steinernema carpocapsae Identifies the X-Chromosome.</title>
        <authorList>
            <person name="Serra L."/>
            <person name="Macchietto M."/>
            <person name="Macias-Munoz A."/>
            <person name="McGill C.J."/>
            <person name="Rodriguez I.M."/>
            <person name="Rodriguez B."/>
            <person name="Murad R."/>
            <person name="Mortazavi A."/>
        </authorList>
    </citation>
    <scope>NUCLEOTIDE SEQUENCE [LARGE SCALE GENOMIC DNA]</scope>
    <source>
        <strain evidence="2 3">ALL</strain>
    </source>
</reference>